<keyword evidence="1" id="KW-0472">Membrane</keyword>
<dbReference type="PIRSF" id="PIRSF037395">
    <property type="entry name" value="UCP037395_ABCper"/>
    <property type="match status" value="1"/>
</dbReference>
<protein>
    <submittedName>
        <fullName evidence="2">Energy-coupling factor transport system substrate-specific component</fullName>
    </submittedName>
</protein>
<dbReference type="InterPro" id="IPR017196">
    <property type="entry name" value="ECF_substrate-spec_UCP037395"/>
</dbReference>
<dbReference type="GO" id="GO:0022857">
    <property type="term" value="F:transmembrane transporter activity"/>
    <property type="evidence" value="ECO:0007669"/>
    <property type="project" value="InterPro"/>
</dbReference>
<keyword evidence="1" id="KW-1133">Transmembrane helix</keyword>
<gene>
    <name evidence="2" type="ORF">SAMN05660706_10685</name>
</gene>
<sequence>MKIKIFAAILVFLGLLLAVSVIPVNPLYNVNWALFSSVVIGLAMLAFFRCFEKSAVTSKEIALISTMAALAAVSRIPFAAIMSVQPTTFIVMITGYVFGAQTGFMVGAIAALVSNFFLGQGPWTPWQMYCWGLCGVSAALLAGRQKGFKLSTFIILAGFWGYLFGWIMNIWHWVGFVYPLTLETFIATYLASFTFDTFHAVGNVIFTVLLGKSFYRALNRFKNKFSIIYIDC</sequence>
<feature type="transmembrane region" description="Helical" evidence="1">
    <location>
        <begin position="153"/>
        <end position="174"/>
    </location>
</feature>
<feature type="transmembrane region" description="Helical" evidence="1">
    <location>
        <begin position="89"/>
        <end position="118"/>
    </location>
</feature>
<dbReference type="EMBL" id="FOYM01000006">
    <property type="protein sequence ID" value="SFR01196.1"/>
    <property type="molecule type" value="Genomic_DNA"/>
</dbReference>
<proteinExistence type="predicted"/>
<evidence type="ECO:0000313" key="2">
    <source>
        <dbReference type="EMBL" id="SFR01196.1"/>
    </source>
</evidence>
<dbReference type="OrthoDB" id="5198189at2"/>
<feature type="transmembrane region" description="Helical" evidence="1">
    <location>
        <begin position="186"/>
        <end position="210"/>
    </location>
</feature>
<feature type="transmembrane region" description="Helical" evidence="1">
    <location>
        <begin position="61"/>
        <end position="83"/>
    </location>
</feature>
<accession>A0A1I6D6V2</accession>
<name>A0A1I6D6V2_9FIRM</name>
<dbReference type="Gene3D" id="1.10.1760.20">
    <property type="match status" value="1"/>
</dbReference>
<dbReference type="InterPro" id="IPR024529">
    <property type="entry name" value="ECF_trnsprt_substrate-spec"/>
</dbReference>
<dbReference type="RefSeq" id="WP_092482395.1">
    <property type="nucleotide sequence ID" value="NZ_FOYM01000006.1"/>
</dbReference>
<feature type="transmembrane region" description="Helical" evidence="1">
    <location>
        <begin position="30"/>
        <end position="49"/>
    </location>
</feature>
<evidence type="ECO:0000313" key="3">
    <source>
        <dbReference type="Proteomes" id="UP000199584"/>
    </source>
</evidence>
<dbReference type="AlphaFoldDB" id="A0A1I6D6V2"/>
<dbReference type="Pfam" id="PF12822">
    <property type="entry name" value="ECF_trnsprt"/>
    <property type="match status" value="1"/>
</dbReference>
<keyword evidence="1" id="KW-0812">Transmembrane</keyword>
<dbReference type="Proteomes" id="UP000199584">
    <property type="component" value="Unassembled WGS sequence"/>
</dbReference>
<organism evidence="2 3">
    <name type="scientific">Desulfoscipio geothermicus DSM 3669</name>
    <dbReference type="NCBI Taxonomy" id="1121426"/>
    <lineage>
        <taxon>Bacteria</taxon>
        <taxon>Bacillati</taxon>
        <taxon>Bacillota</taxon>
        <taxon>Clostridia</taxon>
        <taxon>Eubacteriales</taxon>
        <taxon>Desulfallaceae</taxon>
        <taxon>Desulfoscipio</taxon>
    </lineage>
</organism>
<dbReference type="STRING" id="39060.SAMN05660706_10685"/>
<evidence type="ECO:0000256" key="1">
    <source>
        <dbReference type="SAM" id="Phobius"/>
    </source>
</evidence>
<keyword evidence="3" id="KW-1185">Reference proteome</keyword>
<reference evidence="3" key="1">
    <citation type="submission" date="2016-10" db="EMBL/GenBank/DDBJ databases">
        <authorList>
            <person name="Varghese N."/>
            <person name="Submissions S."/>
        </authorList>
    </citation>
    <scope>NUCLEOTIDE SEQUENCE [LARGE SCALE GENOMIC DNA]</scope>
    <source>
        <strain evidence="3">DSM 3669</strain>
    </source>
</reference>